<sequence length="133" mass="15037">MLLAMLAVQAIVAAGWLVWESWLVCFRSSSNSSTKLACHSHNSTYNNNNLQTSTTTITSTTSTSHSSRHSTCNTCRRSTINTIMYSNSSSYCSVRTMAPPPSAPWRAHLPPANRNRLQMVRYRWWMAVRRLLP</sequence>
<name>A0A2M4B426_9DIPT</name>
<proteinExistence type="predicted"/>
<protein>
    <submittedName>
        <fullName evidence="1">Putative secreted protein</fullName>
    </submittedName>
</protein>
<accession>A0A2M4B426</accession>
<organism evidence="1">
    <name type="scientific">Anopheles triannulatus</name>
    <dbReference type="NCBI Taxonomy" id="58253"/>
    <lineage>
        <taxon>Eukaryota</taxon>
        <taxon>Metazoa</taxon>
        <taxon>Ecdysozoa</taxon>
        <taxon>Arthropoda</taxon>
        <taxon>Hexapoda</taxon>
        <taxon>Insecta</taxon>
        <taxon>Pterygota</taxon>
        <taxon>Neoptera</taxon>
        <taxon>Endopterygota</taxon>
        <taxon>Diptera</taxon>
        <taxon>Nematocera</taxon>
        <taxon>Culicoidea</taxon>
        <taxon>Culicidae</taxon>
        <taxon>Anophelinae</taxon>
        <taxon>Anopheles</taxon>
    </lineage>
</organism>
<reference evidence="1" key="1">
    <citation type="submission" date="2018-01" db="EMBL/GenBank/DDBJ databases">
        <title>An insight into the sialome of Amazonian anophelines.</title>
        <authorList>
            <person name="Ribeiro J.M."/>
            <person name="Scarpassa V."/>
            <person name="Calvo E."/>
        </authorList>
    </citation>
    <scope>NUCLEOTIDE SEQUENCE</scope>
    <source>
        <tissue evidence="1">Salivary glands</tissue>
    </source>
</reference>
<evidence type="ECO:0000313" key="1">
    <source>
        <dbReference type="EMBL" id="MBW47789.1"/>
    </source>
</evidence>
<dbReference type="EMBL" id="GGFK01014468">
    <property type="protein sequence ID" value="MBW47789.1"/>
    <property type="molecule type" value="Transcribed_RNA"/>
</dbReference>
<dbReference type="AlphaFoldDB" id="A0A2M4B426"/>